<keyword evidence="1" id="KW-0560">Oxidoreductase</keyword>
<dbReference type="PANTHER" id="PTHR45934">
    <property type="entry name" value="FAD/NAD(P)-BINDING OXIDOREDUCTASE FAMILY PROTEIN"/>
    <property type="match status" value="1"/>
</dbReference>
<evidence type="ECO:0000256" key="3">
    <source>
        <dbReference type="ARBA" id="ARBA00024018"/>
    </source>
</evidence>
<organism evidence="6 7">
    <name type="scientific">Rhamnella rubrinervis</name>
    <dbReference type="NCBI Taxonomy" id="2594499"/>
    <lineage>
        <taxon>Eukaryota</taxon>
        <taxon>Viridiplantae</taxon>
        <taxon>Streptophyta</taxon>
        <taxon>Embryophyta</taxon>
        <taxon>Tracheophyta</taxon>
        <taxon>Spermatophyta</taxon>
        <taxon>Magnoliopsida</taxon>
        <taxon>eudicotyledons</taxon>
        <taxon>Gunneridae</taxon>
        <taxon>Pentapetalae</taxon>
        <taxon>rosids</taxon>
        <taxon>fabids</taxon>
        <taxon>Rosales</taxon>
        <taxon>Rhamnaceae</taxon>
        <taxon>rhamnoid group</taxon>
        <taxon>Rhamneae</taxon>
        <taxon>Rhamnella</taxon>
    </lineage>
</organism>
<dbReference type="AlphaFoldDB" id="A0A8K0E0R6"/>
<keyword evidence="7" id="KW-1185">Reference proteome</keyword>
<gene>
    <name evidence="6" type="ORF">FNV43_RR19216</name>
</gene>
<dbReference type="EMBL" id="VOIH02000008">
    <property type="protein sequence ID" value="KAF3440930.1"/>
    <property type="molecule type" value="Genomic_DNA"/>
</dbReference>
<evidence type="ECO:0000313" key="7">
    <source>
        <dbReference type="Proteomes" id="UP000796880"/>
    </source>
</evidence>
<dbReference type="GO" id="GO:0004497">
    <property type="term" value="F:monooxygenase activity"/>
    <property type="evidence" value="ECO:0007669"/>
    <property type="project" value="UniProtKB-KW"/>
</dbReference>
<dbReference type="Proteomes" id="UP000796880">
    <property type="component" value="Unassembled WGS sequence"/>
</dbReference>
<protein>
    <recommendedName>
        <fullName evidence="8">FAD-binding domain-containing protein</fullName>
    </recommendedName>
</protein>
<dbReference type="SUPFAM" id="SSF51905">
    <property type="entry name" value="FAD/NAD(P)-binding domain"/>
    <property type="match status" value="1"/>
</dbReference>
<evidence type="ECO:0000259" key="5">
    <source>
        <dbReference type="Pfam" id="PF01494"/>
    </source>
</evidence>
<evidence type="ECO:0000256" key="1">
    <source>
        <dbReference type="ARBA" id="ARBA00023002"/>
    </source>
</evidence>
<comment type="similarity">
    <text evidence="3">Belongs to the 3-hydroxybenzoate 6-hydroxylase family.</text>
</comment>
<keyword evidence="2" id="KW-0503">Monooxygenase</keyword>
<proteinExistence type="inferred from homology"/>
<evidence type="ECO:0000313" key="6">
    <source>
        <dbReference type="EMBL" id="KAF3440930.1"/>
    </source>
</evidence>
<dbReference type="OrthoDB" id="47494at2759"/>
<dbReference type="Gene3D" id="3.50.50.60">
    <property type="entry name" value="FAD/NAD(P)-binding domain"/>
    <property type="match status" value="1"/>
</dbReference>
<evidence type="ECO:0008006" key="8">
    <source>
        <dbReference type="Google" id="ProtNLM"/>
    </source>
</evidence>
<accession>A0A8K0E0R6</accession>
<sequence>MDIGIAEVEELDIVIVGAGICGLATALALHRNGIRSVVLERSDTLRTSGVAFGILGNGWRALSHLGVAQKIRGDSILLQGVGESRCVKRSNLIQGLAEDLPHGTVRCGCHIQSIKKDPLTSSPILHLTDGRTIKAKVLIGCDGANSVVAQYLKLKPKKVFPKCGVRGLTSYPNGHGLPPEIVRIYTDDMLFGRSPINENEVYWFLLLPGHPQNLDFKDQELVRQMCVENIKGQFPDEVVRMVEECDASYLFLQYVTYRTPWDMVVGRFREGTVTVAGDAMHIMGPFLGQGSSVALEDGVVLGRCLARKIHDQADFQGNQSSIQKKVGEAMDAFVRERRMRLVGLSTHTYLTGLLMATLPKLVKLFIVLLKVVFYHDSVQHTRYDCGPP</sequence>
<reference evidence="6" key="1">
    <citation type="submission" date="2020-03" db="EMBL/GenBank/DDBJ databases">
        <title>A high-quality chromosome-level genome assembly of a woody plant with both climbing and erect habits, Rhamnella rubrinervis.</title>
        <authorList>
            <person name="Lu Z."/>
            <person name="Yang Y."/>
            <person name="Zhu X."/>
            <person name="Sun Y."/>
        </authorList>
    </citation>
    <scope>NUCLEOTIDE SEQUENCE</scope>
    <source>
        <strain evidence="6">BYM</strain>
        <tissue evidence="6">Leaf</tissue>
    </source>
</reference>
<comment type="caution">
    <text evidence="6">The sequence shown here is derived from an EMBL/GenBank/DDBJ whole genome shotgun (WGS) entry which is preliminary data.</text>
</comment>
<dbReference type="InterPro" id="IPR044560">
    <property type="entry name" value="MOase"/>
</dbReference>
<dbReference type="InterPro" id="IPR036188">
    <property type="entry name" value="FAD/NAD-bd_sf"/>
</dbReference>
<dbReference type="GO" id="GO:0071949">
    <property type="term" value="F:FAD binding"/>
    <property type="evidence" value="ECO:0007669"/>
    <property type="project" value="InterPro"/>
</dbReference>
<name>A0A8K0E0R6_9ROSA</name>
<feature type="domain" description="FAD-binding" evidence="5">
    <location>
        <begin position="239"/>
        <end position="314"/>
    </location>
</feature>
<dbReference type="Pfam" id="PF01266">
    <property type="entry name" value="DAO"/>
    <property type="match status" value="1"/>
</dbReference>
<evidence type="ECO:0000256" key="2">
    <source>
        <dbReference type="ARBA" id="ARBA00023033"/>
    </source>
</evidence>
<dbReference type="InterPro" id="IPR002938">
    <property type="entry name" value="FAD-bd"/>
</dbReference>
<feature type="domain" description="FAD dependent oxidoreductase" evidence="4">
    <location>
        <begin position="12"/>
        <end position="64"/>
    </location>
</feature>
<dbReference type="PRINTS" id="PR00420">
    <property type="entry name" value="RNGMNOXGNASE"/>
</dbReference>
<dbReference type="PANTHER" id="PTHR45934:SF2">
    <property type="entry name" value="MONOOXYGENASE 1"/>
    <property type="match status" value="1"/>
</dbReference>
<dbReference type="Pfam" id="PF01494">
    <property type="entry name" value="FAD_binding_3"/>
    <property type="match status" value="1"/>
</dbReference>
<dbReference type="InterPro" id="IPR006076">
    <property type="entry name" value="FAD-dep_OxRdtase"/>
</dbReference>
<evidence type="ECO:0000259" key="4">
    <source>
        <dbReference type="Pfam" id="PF01266"/>
    </source>
</evidence>